<keyword evidence="3" id="KW-1185">Reference proteome</keyword>
<dbReference type="EMBL" id="JASKMA010000033">
    <property type="protein sequence ID" value="MDT6987680.1"/>
    <property type="molecule type" value="Genomic_DNA"/>
</dbReference>
<organism evidence="2 3">
    <name type="scientific">Streptomyces lusitanus</name>
    <dbReference type="NCBI Taxonomy" id="68232"/>
    <lineage>
        <taxon>Bacteria</taxon>
        <taxon>Bacillati</taxon>
        <taxon>Actinomycetota</taxon>
        <taxon>Actinomycetes</taxon>
        <taxon>Kitasatosporales</taxon>
        <taxon>Streptomycetaceae</taxon>
        <taxon>Streptomyces</taxon>
    </lineage>
</organism>
<protein>
    <recommendedName>
        <fullName evidence="4">SWIM-type domain-containing protein</fullName>
    </recommendedName>
</protein>
<evidence type="ECO:0008006" key="4">
    <source>
        <dbReference type="Google" id="ProtNLM"/>
    </source>
</evidence>
<comment type="caution">
    <text evidence="2">The sequence shown here is derived from an EMBL/GenBank/DDBJ whole genome shotgun (WGS) entry which is preliminary data.</text>
</comment>
<reference evidence="2 3" key="1">
    <citation type="submission" date="2023-05" db="EMBL/GenBank/DDBJ databases">
        <title>Streptomyces fuscus sp. nov., a brown-black pigment producing actinomyces isolated from dry sand of Sea duck farm.</title>
        <authorList>
            <person name="Xie J."/>
            <person name="Shen N."/>
        </authorList>
    </citation>
    <scope>NUCLEOTIDE SEQUENCE [LARGE SCALE GENOMIC DNA]</scope>
    <source>
        <strain evidence="2 3">CGMCC 4.1745</strain>
    </source>
</reference>
<dbReference type="RefSeq" id="WP_394312131.1">
    <property type="nucleotide sequence ID" value="NZ_JASKMA010000033.1"/>
</dbReference>
<feature type="region of interest" description="Disordered" evidence="1">
    <location>
        <begin position="61"/>
        <end position="108"/>
    </location>
</feature>
<accession>A0ABU3K0G8</accession>
<evidence type="ECO:0000256" key="1">
    <source>
        <dbReference type="SAM" id="MobiDB-lite"/>
    </source>
</evidence>
<sequence>MEDARVRMLPGYGDLDAGCGCDALDHPCGHATALADQLSWLLDTDPWLLLLIRGRDALEGFRAGSRPRAPAPRWPRPGRRRKSANTGPRTRSAPPKSDRSAVRADSAA</sequence>
<dbReference type="Proteomes" id="UP001249760">
    <property type="component" value="Unassembled WGS sequence"/>
</dbReference>
<gene>
    <name evidence="2" type="ORF">QNO04_29975</name>
</gene>
<proteinExistence type="predicted"/>
<dbReference type="PANTHER" id="PTHR38133">
    <property type="entry name" value="SLR1429 PROTEIN"/>
    <property type="match status" value="1"/>
</dbReference>
<name>A0ABU3K0G8_9ACTN</name>
<evidence type="ECO:0000313" key="3">
    <source>
        <dbReference type="Proteomes" id="UP001249760"/>
    </source>
</evidence>
<dbReference type="PANTHER" id="PTHR38133:SF1">
    <property type="entry name" value="SLR1429 PROTEIN"/>
    <property type="match status" value="1"/>
</dbReference>
<evidence type="ECO:0000313" key="2">
    <source>
        <dbReference type="EMBL" id="MDT6987680.1"/>
    </source>
</evidence>